<dbReference type="STRING" id="177439.DP0787"/>
<reference evidence="4" key="1">
    <citation type="journal article" date="2004" name="Environ. Microbiol.">
        <title>The genome of Desulfotalea psychrophila, a sulfate-reducing bacterium from permanently cold Arctic sediments.</title>
        <authorList>
            <person name="Rabus R."/>
            <person name="Ruepp A."/>
            <person name="Frickey T."/>
            <person name="Rattei T."/>
            <person name="Fartmann B."/>
            <person name="Stark M."/>
            <person name="Bauer M."/>
            <person name="Zibat A."/>
            <person name="Lombardot T."/>
            <person name="Becker I."/>
            <person name="Amann J."/>
            <person name="Gellner K."/>
            <person name="Teeling H."/>
            <person name="Leuschner W.D."/>
            <person name="Gloeckner F.-O."/>
            <person name="Lupas A.N."/>
            <person name="Amann R."/>
            <person name="Klenk H.-P."/>
        </authorList>
    </citation>
    <scope>NUCLEOTIDE SEQUENCE [LARGE SCALE GENOMIC DNA]</scope>
    <source>
        <strain evidence="4">DSM 12343 / LSv54</strain>
    </source>
</reference>
<dbReference type="AlphaFoldDB" id="Q6AQ57"/>
<dbReference type="Proteomes" id="UP000000602">
    <property type="component" value="Chromosome"/>
</dbReference>
<evidence type="ECO:0000256" key="1">
    <source>
        <dbReference type="ARBA" id="ARBA00010894"/>
    </source>
</evidence>
<dbReference type="EMBL" id="CR522870">
    <property type="protein sequence ID" value="CAG35516.1"/>
    <property type="molecule type" value="Genomic_DNA"/>
</dbReference>
<proteinExistence type="inferred from homology"/>
<organism evidence="3 4">
    <name type="scientific">Desulfotalea psychrophila (strain LSv54 / DSM 12343)</name>
    <dbReference type="NCBI Taxonomy" id="177439"/>
    <lineage>
        <taxon>Bacteria</taxon>
        <taxon>Pseudomonadati</taxon>
        <taxon>Thermodesulfobacteriota</taxon>
        <taxon>Desulfobulbia</taxon>
        <taxon>Desulfobulbales</taxon>
        <taxon>Desulfocapsaceae</taxon>
        <taxon>Desulfotalea</taxon>
    </lineage>
</organism>
<comment type="similarity">
    <text evidence="1">Belongs to the YggT family.</text>
</comment>
<dbReference type="HOGENOM" id="CLU_136788_1_0_7"/>
<accession>Q6AQ57</accession>
<protein>
    <submittedName>
        <fullName evidence="3">Conserved hypothetical membrane protein</fullName>
    </submittedName>
</protein>
<sequence>MFVLENFMMAAAGLLDFLFTLYIWLIIGRSIISWVNADPYNAIVRFIYDVTEPPLRKIRQILPMQMGGIDFSPIILILAIMFLQSFLVSTLRQFAVMM</sequence>
<evidence type="ECO:0000313" key="4">
    <source>
        <dbReference type="Proteomes" id="UP000000602"/>
    </source>
</evidence>
<dbReference type="GO" id="GO:0016020">
    <property type="term" value="C:membrane"/>
    <property type="evidence" value="ECO:0007669"/>
    <property type="project" value="InterPro"/>
</dbReference>
<dbReference type="Pfam" id="PF02325">
    <property type="entry name" value="CCB3_YggT"/>
    <property type="match status" value="1"/>
</dbReference>
<dbReference type="OrthoDB" id="47652at2"/>
<dbReference type="InterPro" id="IPR003425">
    <property type="entry name" value="CCB3/YggT"/>
</dbReference>
<evidence type="ECO:0000256" key="2">
    <source>
        <dbReference type="SAM" id="Phobius"/>
    </source>
</evidence>
<feature type="transmembrane region" description="Helical" evidence="2">
    <location>
        <begin position="7"/>
        <end position="27"/>
    </location>
</feature>
<keyword evidence="4" id="KW-1185">Reference proteome</keyword>
<dbReference type="PANTHER" id="PTHR33219:SF14">
    <property type="entry name" value="PROTEIN COFACTOR ASSEMBLY OF COMPLEX C SUBUNIT B CCB3, CHLOROPLASTIC-RELATED"/>
    <property type="match status" value="1"/>
</dbReference>
<name>Q6AQ57_DESPS</name>
<keyword evidence="2" id="KW-1133">Transmembrane helix</keyword>
<evidence type="ECO:0000313" key="3">
    <source>
        <dbReference type="EMBL" id="CAG35516.1"/>
    </source>
</evidence>
<feature type="transmembrane region" description="Helical" evidence="2">
    <location>
        <begin position="71"/>
        <end position="91"/>
    </location>
</feature>
<dbReference type="PANTHER" id="PTHR33219">
    <property type="entry name" value="YLMG HOMOLOG PROTEIN 2, CHLOROPLASTIC"/>
    <property type="match status" value="1"/>
</dbReference>
<keyword evidence="2" id="KW-0812">Transmembrane</keyword>
<dbReference type="eggNOG" id="COG0762">
    <property type="taxonomic scope" value="Bacteria"/>
</dbReference>
<dbReference type="RefSeq" id="WP_011188032.1">
    <property type="nucleotide sequence ID" value="NC_006138.1"/>
</dbReference>
<keyword evidence="2" id="KW-0472">Membrane</keyword>
<gene>
    <name evidence="3" type="ordered locus">DP0787</name>
</gene>
<dbReference type="KEGG" id="dps:DP0787"/>